<dbReference type="PRINTS" id="PR00081">
    <property type="entry name" value="GDHRDH"/>
</dbReference>
<dbReference type="OrthoDB" id="191139at2759"/>
<keyword evidence="4" id="KW-1185">Reference proteome</keyword>
<organism evidence="3 4">
    <name type="scientific">Rhizodiscina lignyota</name>
    <dbReference type="NCBI Taxonomy" id="1504668"/>
    <lineage>
        <taxon>Eukaryota</taxon>
        <taxon>Fungi</taxon>
        <taxon>Dikarya</taxon>
        <taxon>Ascomycota</taxon>
        <taxon>Pezizomycotina</taxon>
        <taxon>Dothideomycetes</taxon>
        <taxon>Pleosporomycetidae</taxon>
        <taxon>Aulographales</taxon>
        <taxon>Rhizodiscinaceae</taxon>
        <taxon>Rhizodiscina</taxon>
    </lineage>
</organism>
<gene>
    <name evidence="3" type="ORF">NA57DRAFT_41581</name>
</gene>
<dbReference type="SUPFAM" id="SSF51735">
    <property type="entry name" value="NAD(P)-binding Rossmann-fold domains"/>
    <property type="match status" value="1"/>
</dbReference>
<evidence type="ECO:0000313" key="4">
    <source>
        <dbReference type="Proteomes" id="UP000799772"/>
    </source>
</evidence>
<evidence type="ECO:0000256" key="2">
    <source>
        <dbReference type="ARBA" id="ARBA00023002"/>
    </source>
</evidence>
<dbReference type="Gene3D" id="3.40.50.720">
    <property type="entry name" value="NAD(P)-binding Rossmann-like Domain"/>
    <property type="match status" value="1"/>
</dbReference>
<evidence type="ECO:0000313" key="3">
    <source>
        <dbReference type="EMBL" id="KAF2097564.1"/>
    </source>
</evidence>
<accession>A0A9P4IEG5</accession>
<dbReference type="AlphaFoldDB" id="A0A9P4IEG5"/>
<reference evidence="3" key="1">
    <citation type="journal article" date="2020" name="Stud. Mycol.">
        <title>101 Dothideomycetes genomes: a test case for predicting lifestyles and emergence of pathogens.</title>
        <authorList>
            <person name="Haridas S."/>
            <person name="Albert R."/>
            <person name="Binder M."/>
            <person name="Bloem J."/>
            <person name="Labutti K."/>
            <person name="Salamov A."/>
            <person name="Andreopoulos B."/>
            <person name="Baker S."/>
            <person name="Barry K."/>
            <person name="Bills G."/>
            <person name="Bluhm B."/>
            <person name="Cannon C."/>
            <person name="Castanera R."/>
            <person name="Culley D."/>
            <person name="Daum C."/>
            <person name="Ezra D."/>
            <person name="Gonzalez J."/>
            <person name="Henrissat B."/>
            <person name="Kuo A."/>
            <person name="Liang C."/>
            <person name="Lipzen A."/>
            <person name="Lutzoni F."/>
            <person name="Magnuson J."/>
            <person name="Mondo S."/>
            <person name="Nolan M."/>
            <person name="Ohm R."/>
            <person name="Pangilinan J."/>
            <person name="Park H.-J."/>
            <person name="Ramirez L."/>
            <person name="Alfaro M."/>
            <person name="Sun H."/>
            <person name="Tritt A."/>
            <person name="Yoshinaga Y."/>
            <person name="Zwiers L.-H."/>
            <person name="Turgeon B."/>
            <person name="Goodwin S."/>
            <person name="Spatafora J."/>
            <person name="Crous P."/>
            <person name="Grigoriev I."/>
        </authorList>
    </citation>
    <scope>NUCLEOTIDE SEQUENCE</scope>
    <source>
        <strain evidence="3">CBS 133067</strain>
    </source>
</reference>
<name>A0A9P4IEG5_9PEZI</name>
<comment type="similarity">
    <text evidence="1">Belongs to the short-chain dehydrogenases/reductases (SDR) family.</text>
</comment>
<dbReference type="PANTHER" id="PTHR24320">
    <property type="entry name" value="RETINOL DEHYDROGENASE"/>
    <property type="match status" value="1"/>
</dbReference>
<dbReference type="PANTHER" id="PTHR24320:SF272">
    <property type="entry name" value="NAD(P)-BINDING ROSSMANN-FOLD SUPERFAMILY PROTEIN"/>
    <property type="match status" value="1"/>
</dbReference>
<evidence type="ECO:0000256" key="1">
    <source>
        <dbReference type="ARBA" id="ARBA00006484"/>
    </source>
</evidence>
<dbReference type="GO" id="GO:0016491">
    <property type="term" value="F:oxidoreductase activity"/>
    <property type="evidence" value="ECO:0007669"/>
    <property type="project" value="UniProtKB-KW"/>
</dbReference>
<dbReference type="EMBL" id="ML978128">
    <property type="protein sequence ID" value="KAF2097564.1"/>
    <property type="molecule type" value="Genomic_DNA"/>
</dbReference>
<dbReference type="InterPro" id="IPR002347">
    <property type="entry name" value="SDR_fam"/>
</dbReference>
<keyword evidence="2" id="KW-0560">Oxidoreductase</keyword>
<comment type="caution">
    <text evidence="3">The sequence shown here is derived from an EMBL/GenBank/DDBJ whole genome shotgun (WGS) entry which is preliminary data.</text>
</comment>
<protein>
    <submittedName>
        <fullName evidence="3">NAD(P)-binding protein</fullName>
    </submittedName>
</protein>
<proteinExistence type="inferred from homology"/>
<dbReference type="InterPro" id="IPR036291">
    <property type="entry name" value="NAD(P)-bd_dom_sf"/>
</dbReference>
<dbReference type="Proteomes" id="UP000799772">
    <property type="component" value="Unassembled WGS sequence"/>
</dbReference>
<sequence>MNKYGKAERNPNGPGDARVTALQIVKDNDMEGKLAGKVVLITGTSSGIGIETVRAMAATGATIFCAARDEKKNKDALSGISGKLELLKMDLTSFESVRAAAKEFLERSGGKLNILIDNAGVMAIPERQLTKDGFEMHLGTNHLAHFLLFQLVKSALLASSTPEFNSRVICLTSSGHRASGIHFDNYNLDGEYDMWVAYGQAKTANLYMANEIERKYGSQGLHGLAVHPGNIATPLQKHVTQEQWAQWSTDPTIPAIMKSTEQGAATTLLAAIGKHYEGVGGRYLEDVGEWGPVEHSPIQSIVEIGYESWAFDQEKEERLWKDSCKMVGVKDE</sequence>
<dbReference type="Pfam" id="PF00106">
    <property type="entry name" value="adh_short"/>
    <property type="match status" value="1"/>
</dbReference>